<evidence type="ECO:0000313" key="2">
    <source>
        <dbReference type="EMBL" id="GBL81270.1"/>
    </source>
</evidence>
<reference evidence="2 3" key="1">
    <citation type="journal article" date="2019" name="Sci. Rep.">
        <title>Orb-weaving spider Araneus ventricosus genome elucidates the spidroin gene catalogue.</title>
        <authorList>
            <person name="Kono N."/>
            <person name="Nakamura H."/>
            <person name="Ohtoshi R."/>
            <person name="Moran D.A.P."/>
            <person name="Shinohara A."/>
            <person name="Yoshida Y."/>
            <person name="Fujiwara M."/>
            <person name="Mori M."/>
            <person name="Tomita M."/>
            <person name="Arakawa K."/>
        </authorList>
    </citation>
    <scope>NUCLEOTIDE SEQUENCE [LARGE SCALE GENOMIC DNA]</scope>
</reference>
<gene>
    <name evidence="2" type="ORF">AVEN_143594_1</name>
</gene>
<evidence type="ECO:0000256" key="1">
    <source>
        <dbReference type="SAM" id="MobiDB-lite"/>
    </source>
</evidence>
<name>A0A4Y2ANG6_ARAVE</name>
<organism evidence="2 3">
    <name type="scientific">Araneus ventricosus</name>
    <name type="common">Orbweaver spider</name>
    <name type="synonym">Epeira ventricosa</name>
    <dbReference type="NCBI Taxonomy" id="182803"/>
    <lineage>
        <taxon>Eukaryota</taxon>
        <taxon>Metazoa</taxon>
        <taxon>Ecdysozoa</taxon>
        <taxon>Arthropoda</taxon>
        <taxon>Chelicerata</taxon>
        <taxon>Arachnida</taxon>
        <taxon>Araneae</taxon>
        <taxon>Araneomorphae</taxon>
        <taxon>Entelegynae</taxon>
        <taxon>Araneoidea</taxon>
        <taxon>Araneidae</taxon>
        <taxon>Araneus</taxon>
    </lineage>
</organism>
<evidence type="ECO:0000313" key="3">
    <source>
        <dbReference type="Proteomes" id="UP000499080"/>
    </source>
</evidence>
<feature type="region of interest" description="Disordered" evidence="1">
    <location>
        <begin position="1"/>
        <end position="20"/>
    </location>
</feature>
<comment type="caution">
    <text evidence="2">The sequence shown here is derived from an EMBL/GenBank/DDBJ whole genome shotgun (WGS) entry which is preliminary data.</text>
</comment>
<accession>A0A4Y2ANG6</accession>
<dbReference type="Proteomes" id="UP000499080">
    <property type="component" value="Unassembled WGS sequence"/>
</dbReference>
<protein>
    <submittedName>
        <fullName evidence="2">Uncharacterized protein</fullName>
    </submittedName>
</protein>
<dbReference type="EMBL" id="BGPR01000025">
    <property type="protein sequence ID" value="GBL81270.1"/>
    <property type="molecule type" value="Genomic_DNA"/>
</dbReference>
<keyword evidence="3" id="KW-1185">Reference proteome</keyword>
<proteinExistence type="predicted"/>
<sequence>MQRVPPSTEREAHCSSTGSDAFSALNRPLLTFNSEEGVSVAFFVYSPKCSRSSLVYIQSSVVEEPFRLRSMKILGIDVKISEAFK</sequence>
<dbReference type="AlphaFoldDB" id="A0A4Y2ANG6"/>